<feature type="transmembrane region" description="Helical" evidence="2">
    <location>
        <begin position="83"/>
        <end position="103"/>
    </location>
</feature>
<keyword evidence="3" id="KW-0378">Hydrolase</keyword>
<feature type="transmembrane region" description="Helical" evidence="2">
    <location>
        <begin position="124"/>
        <end position="145"/>
    </location>
</feature>
<keyword evidence="2" id="KW-1133">Transmembrane helix</keyword>
<organism evidence="3 4">
    <name type="scientific">Methanothermobacter defluvii</name>
    <dbReference type="NCBI Taxonomy" id="49339"/>
    <lineage>
        <taxon>Archaea</taxon>
        <taxon>Methanobacteriati</taxon>
        <taxon>Methanobacteriota</taxon>
        <taxon>Methanomada group</taxon>
        <taxon>Methanobacteria</taxon>
        <taxon>Methanobacteriales</taxon>
        <taxon>Methanobacteriaceae</taxon>
        <taxon>Methanothermobacter</taxon>
    </lineage>
</organism>
<dbReference type="Pfam" id="PF04307">
    <property type="entry name" value="YdjM"/>
    <property type="match status" value="1"/>
</dbReference>
<dbReference type="RefSeq" id="WP_074359228.1">
    <property type="nucleotide sequence ID" value="NZ_QREL01000001.1"/>
</dbReference>
<comment type="caution">
    <text evidence="3">The sequence shown here is derived from an EMBL/GenBank/DDBJ whole genome shotgun (WGS) entry which is preliminary data.</text>
</comment>
<evidence type="ECO:0000313" key="4">
    <source>
        <dbReference type="Proteomes" id="UP000256864"/>
    </source>
</evidence>
<dbReference type="GO" id="GO:0016787">
    <property type="term" value="F:hydrolase activity"/>
    <property type="evidence" value="ECO:0007669"/>
    <property type="project" value="UniProtKB-KW"/>
</dbReference>
<sequence length="238" mass="26306">MKWYTHAVFAVFLGAILGYILGSELTVRFFIITITASILPDFAEKSVYDKHKRQLHNVFSIVPCVLTYLFLDLTVGAALTAGIISHLLLDCLTPAGCPLLMPLSRRRYSVKWRYSDTRAREKRIVATAVVLALLTVLAVAASGTFTSAISSWANRDAQGRVNSTNSTNPGLHLTITNPQRDTWVHPFPNGSYFIDVSDSSGHEKTTYHKYHYRPGPGRAKDESSGARENEEGAENMTG</sequence>
<feature type="region of interest" description="Disordered" evidence="1">
    <location>
        <begin position="206"/>
        <end position="238"/>
    </location>
</feature>
<keyword evidence="4" id="KW-1185">Reference proteome</keyword>
<dbReference type="AlphaFoldDB" id="A0A371ND62"/>
<feature type="compositionally biased region" description="Basic and acidic residues" evidence="1">
    <location>
        <begin position="218"/>
        <end position="230"/>
    </location>
</feature>
<keyword evidence="2" id="KW-0472">Membrane</keyword>
<name>A0A371ND62_9EURY</name>
<evidence type="ECO:0000313" key="3">
    <source>
        <dbReference type="EMBL" id="REE28453.1"/>
    </source>
</evidence>
<protein>
    <submittedName>
        <fullName evidence="3">Membrane-bound metal-dependent hydrolase YbcI (DUF457 family)</fullName>
    </submittedName>
</protein>
<gene>
    <name evidence="3" type="ORF">C7452_0464</name>
</gene>
<dbReference type="Proteomes" id="UP000256864">
    <property type="component" value="Unassembled WGS sequence"/>
</dbReference>
<evidence type="ECO:0000256" key="1">
    <source>
        <dbReference type="SAM" id="MobiDB-lite"/>
    </source>
</evidence>
<keyword evidence="2" id="KW-0812">Transmembrane</keyword>
<dbReference type="InterPro" id="IPR007404">
    <property type="entry name" value="YdjM-like"/>
</dbReference>
<proteinExistence type="predicted"/>
<feature type="transmembrane region" description="Helical" evidence="2">
    <location>
        <begin position="6"/>
        <end position="34"/>
    </location>
</feature>
<dbReference type="GeneID" id="301442643"/>
<accession>A0A371ND62</accession>
<dbReference type="EMBL" id="QREL01000001">
    <property type="protein sequence ID" value="REE28453.1"/>
    <property type="molecule type" value="Genomic_DNA"/>
</dbReference>
<feature type="transmembrane region" description="Helical" evidence="2">
    <location>
        <begin position="55"/>
        <end position="71"/>
    </location>
</feature>
<evidence type="ECO:0000256" key="2">
    <source>
        <dbReference type="SAM" id="Phobius"/>
    </source>
</evidence>
<reference evidence="3 4" key="1">
    <citation type="submission" date="2018-07" db="EMBL/GenBank/DDBJ databases">
        <title>Genomic Encyclopedia of Type Strains, Phase IV (KMG-IV): sequencing the most valuable type-strain genomes for metagenomic binning, comparative biology and taxonomic classification.</title>
        <authorList>
            <person name="Goeker M."/>
        </authorList>
    </citation>
    <scope>NUCLEOTIDE SEQUENCE [LARGE SCALE GENOMIC DNA]</scope>
    <source>
        <strain evidence="3 4">DSM 7466</strain>
    </source>
</reference>